<gene>
    <name evidence="2" type="ORF">IX92_05800</name>
</gene>
<accession>A0AAN0SAE7</accession>
<feature type="transmembrane region" description="Helical" evidence="1">
    <location>
        <begin position="6"/>
        <end position="23"/>
    </location>
</feature>
<dbReference type="AlphaFoldDB" id="A0AAN0SAE7"/>
<sequence length="144" mass="16440">MDIPWTIATAVISAASALLGVHLSNRAQEKRLKIQFENEALAKSIELKKSKLEEMFILFQKWEMDISCLYLRLIPAFKGEYSATEARNTSSENALQEKGDYQRFQAILKYFPEHNGAFQQVMARRAQVLKFCNGAIDARPENLP</sequence>
<proteinExistence type="predicted"/>
<keyword evidence="3" id="KW-1185">Reference proteome</keyword>
<dbReference type="RefSeq" id="WP_043007686.1">
    <property type="nucleotide sequence ID" value="NZ_CP009617.1"/>
</dbReference>
<keyword evidence="1" id="KW-0472">Membrane</keyword>
<dbReference type="KEGG" id="vcy:IX92_05800"/>
<organism evidence="2 3">
    <name type="scientific">Vibrio coralliilyticus</name>
    <dbReference type="NCBI Taxonomy" id="190893"/>
    <lineage>
        <taxon>Bacteria</taxon>
        <taxon>Pseudomonadati</taxon>
        <taxon>Pseudomonadota</taxon>
        <taxon>Gammaproteobacteria</taxon>
        <taxon>Vibrionales</taxon>
        <taxon>Vibrionaceae</taxon>
        <taxon>Vibrio</taxon>
    </lineage>
</organism>
<reference evidence="2 3" key="1">
    <citation type="submission" date="2014-10" db="EMBL/GenBank/DDBJ databases">
        <title>The Complete Genome Sequence for the Shellfish Pathogen Vibrio coralliilyticus RE98 Isolated from a Shellfish Hatchery.</title>
        <authorList>
            <person name="Richards G.P."/>
            <person name="Bono J.L."/>
            <person name="Watson M.A."/>
            <person name="Needleman D.S."/>
        </authorList>
    </citation>
    <scope>NUCLEOTIDE SEQUENCE [LARGE SCALE GENOMIC DNA]</scope>
    <source>
        <strain evidence="2 3">RE98</strain>
    </source>
</reference>
<evidence type="ECO:0000313" key="3">
    <source>
        <dbReference type="Proteomes" id="UP000030081"/>
    </source>
</evidence>
<keyword evidence="1" id="KW-0812">Transmembrane</keyword>
<dbReference type="Proteomes" id="UP000030081">
    <property type="component" value="Chromosome 1"/>
</dbReference>
<keyword evidence="1" id="KW-1133">Transmembrane helix</keyword>
<evidence type="ECO:0000256" key="1">
    <source>
        <dbReference type="SAM" id="Phobius"/>
    </source>
</evidence>
<protein>
    <submittedName>
        <fullName evidence="2">Uncharacterized protein</fullName>
    </submittedName>
</protein>
<evidence type="ECO:0000313" key="2">
    <source>
        <dbReference type="EMBL" id="AIW18587.1"/>
    </source>
</evidence>
<dbReference type="EMBL" id="CP009617">
    <property type="protein sequence ID" value="AIW18587.1"/>
    <property type="molecule type" value="Genomic_DNA"/>
</dbReference>
<name>A0AAN0SAE7_9VIBR</name>